<dbReference type="Proteomes" id="UP000813385">
    <property type="component" value="Unassembled WGS sequence"/>
</dbReference>
<dbReference type="PANTHER" id="PTHR21321">
    <property type="entry name" value="PNAS-3 RELATED"/>
    <property type="match status" value="1"/>
</dbReference>
<dbReference type="FunFam" id="2.40.50.140:FF:000127">
    <property type="entry name" value="Exosome complex component RRP40"/>
    <property type="match status" value="1"/>
</dbReference>
<dbReference type="GO" id="GO:0003723">
    <property type="term" value="F:RNA binding"/>
    <property type="evidence" value="ECO:0007669"/>
    <property type="project" value="UniProtKB-KW"/>
</dbReference>
<dbReference type="Gene3D" id="3.30.1370.10">
    <property type="entry name" value="K Homology domain, type 1"/>
    <property type="match status" value="1"/>
</dbReference>
<reference evidence="12" key="1">
    <citation type="journal article" date="2021" name="Nat. Commun.">
        <title>Genetic determinants of endophytism in the Arabidopsis root mycobiome.</title>
        <authorList>
            <person name="Mesny F."/>
            <person name="Miyauchi S."/>
            <person name="Thiergart T."/>
            <person name="Pickel B."/>
            <person name="Atanasova L."/>
            <person name="Karlsson M."/>
            <person name="Huettel B."/>
            <person name="Barry K.W."/>
            <person name="Haridas S."/>
            <person name="Chen C."/>
            <person name="Bauer D."/>
            <person name="Andreopoulos W."/>
            <person name="Pangilinan J."/>
            <person name="LaButti K."/>
            <person name="Riley R."/>
            <person name="Lipzen A."/>
            <person name="Clum A."/>
            <person name="Drula E."/>
            <person name="Henrissat B."/>
            <person name="Kohler A."/>
            <person name="Grigoriev I.V."/>
            <person name="Martin F.M."/>
            <person name="Hacquard S."/>
        </authorList>
    </citation>
    <scope>NUCLEOTIDE SEQUENCE</scope>
    <source>
        <strain evidence="12">MPI-CAGE-AT-0016</strain>
    </source>
</reference>
<organism evidence="12 13">
    <name type="scientific">Plectosphaerella cucumerina</name>
    <dbReference type="NCBI Taxonomy" id="40658"/>
    <lineage>
        <taxon>Eukaryota</taxon>
        <taxon>Fungi</taxon>
        <taxon>Dikarya</taxon>
        <taxon>Ascomycota</taxon>
        <taxon>Pezizomycotina</taxon>
        <taxon>Sordariomycetes</taxon>
        <taxon>Hypocreomycetidae</taxon>
        <taxon>Glomerellales</taxon>
        <taxon>Plectosphaerellaceae</taxon>
        <taxon>Plectosphaerella</taxon>
    </lineage>
</organism>
<evidence type="ECO:0000256" key="1">
    <source>
        <dbReference type="ARBA" id="ARBA00004496"/>
    </source>
</evidence>
<dbReference type="FunFam" id="3.30.1370.10:FF:000038">
    <property type="entry name" value="exosome complex component RRP40"/>
    <property type="match status" value="1"/>
</dbReference>
<evidence type="ECO:0000256" key="9">
    <source>
        <dbReference type="ARBA" id="ARBA00030615"/>
    </source>
</evidence>
<keyword evidence="8" id="KW-0539">Nucleus</keyword>
<keyword evidence="12" id="KW-0378">Hydrolase</keyword>
<comment type="similarity">
    <text evidence="3">Belongs to the RRP40 family.</text>
</comment>
<dbReference type="InterPro" id="IPR012340">
    <property type="entry name" value="NA-bd_OB-fold"/>
</dbReference>
<dbReference type="InterPro" id="IPR037319">
    <property type="entry name" value="Rrp40_S1"/>
</dbReference>
<dbReference type="SUPFAM" id="SSF54791">
    <property type="entry name" value="Eukaryotic type KH-domain (KH-domain type I)"/>
    <property type="match status" value="1"/>
</dbReference>
<dbReference type="Pfam" id="PF18311">
    <property type="entry name" value="Rrp40_N"/>
    <property type="match status" value="1"/>
</dbReference>
<dbReference type="GO" id="GO:0000467">
    <property type="term" value="P:exonucleolytic trimming to generate mature 3'-end of 5.8S rRNA from tricistronic rRNA transcript (SSU-rRNA, 5.8S rRNA, LSU-rRNA)"/>
    <property type="evidence" value="ECO:0007669"/>
    <property type="project" value="TreeGrafter"/>
</dbReference>
<evidence type="ECO:0000256" key="4">
    <source>
        <dbReference type="ARBA" id="ARBA00022490"/>
    </source>
</evidence>
<evidence type="ECO:0000256" key="5">
    <source>
        <dbReference type="ARBA" id="ARBA00022552"/>
    </source>
</evidence>
<feature type="domain" description="K Homology" evidence="10">
    <location>
        <begin position="155"/>
        <end position="210"/>
    </location>
</feature>
<evidence type="ECO:0000256" key="6">
    <source>
        <dbReference type="ARBA" id="ARBA00022835"/>
    </source>
</evidence>
<dbReference type="InterPro" id="IPR041054">
    <property type="entry name" value="Rrp40_N_euk"/>
</dbReference>
<evidence type="ECO:0000256" key="7">
    <source>
        <dbReference type="ARBA" id="ARBA00022884"/>
    </source>
</evidence>
<feature type="domain" description="Exosome complex exonuclease Rrp40 N-terminal" evidence="11">
    <location>
        <begin position="26"/>
        <end position="65"/>
    </location>
</feature>
<evidence type="ECO:0000313" key="12">
    <source>
        <dbReference type="EMBL" id="KAH7358377.1"/>
    </source>
</evidence>
<dbReference type="Pfam" id="PF21262">
    <property type="entry name" value="RRP40_S1"/>
    <property type="match status" value="1"/>
</dbReference>
<evidence type="ECO:0000256" key="3">
    <source>
        <dbReference type="ARBA" id="ARBA00007841"/>
    </source>
</evidence>
<dbReference type="InterPro" id="IPR036612">
    <property type="entry name" value="KH_dom_type_1_sf"/>
</dbReference>
<dbReference type="GO" id="GO:0000176">
    <property type="term" value="C:nuclear exosome (RNase complex)"/>
    <property type="evidence" value="ECO:0007669"/>
    <property type="project" value="TreeGrafter"/>
</dbReference>
<dbReference type="FunFam" id="2.40.50.100:FF:000073">
    <property type="entry name" value="Putative Exosome complex component RRP40"/>
    <property type="match status" value="1"/>
</dbReference>
<name>A0A8K0TB63_9PEZI</name>
<accession>A0A8K0TB63</accession>
<dbReference type="GO" id="GO:0071034">
    <property type="term" value="P:CUT catabolic process"/>
    <property type="evidence" value="ECO:0007669"/>
    <property type="project" value="TreeGrafter"/>
</dbReference>
<keyword evidence="12" id="KW-0540">Nuclease</keyword>
<comment type="caution">
    <text evidence="12">The sequence shown here is derived from an EMBL/GenBank/DDBJ whole genome shotgun (WGS) entry which is preliminary data.</text>
</comment>
<dbReference type="InterPro" id="IPR049469">
    <property type="entry name" value="RRP40_KH-I"/>
</dbReference>
<dbReference type="GO" id="GO:0000177">
    <property type="term" value="C:cytoplasmic exosome (RNase complex)"/>
    <property type="evidence" value="ECO:0007669"/>
    <property type="project" value="TreeGrafter"/>
</dbReference>
<dbReference type="AlphaFoldDB" id="A0A8K0TB63"/>
<dbReference type="CDD" id="cd22526">
    <property type="entry name" value="KH-I_Rrp40"/>
    <property type="match status" value="1"/>
</dbReference>
<dbReference type="GO" id="GO:0071038">
    <property type="term" value="P:TRAMP-dependent tRNA surveillance pathway"/>
    <property type="evidence" value="ECO:0007669"/>
    <property type="project" value="TreeGrafter"/>
</dbReference>
<keyword evidence="6" id="KW-0271">Exosome</keyword>
<evidence type="ECO:0000256" key="8">
    <source>
        <dbReference type="ARBA" id="ARBA00023242"/>
    </source>
</evidence>
<dbReference type="SUPFAM" id="SSF50249">
    <property type="entry name" value="Nucleic acid-binding proteins"/>
    <property type="match status" value="1"/>
</dbReference>
<evidence type="ECO:0000259" key="10">
    <source>
        <dbReference type="Pfam" id="PF15985"/>
    </source>
</evidence>
<dbReference type="EMBL" id="JAGPXD010000004">
    <property type="protein sequence ID" value="KAH7358377.1"/>
    <property type="molecule type" value="Genomic_DNA"/>
</dbReference>
<keyword evidence="7" id="KW-0694">RNA-binding</keyword>
<dbReference type="GO" id="GO:0071035">
    <property type="term" value="P:nuclear polyadenylation-dependent rRNA catabolic process"/>
    <property type="evidence" value="ECO:0007669"/>
    <property type="project" value="TreeGrafter"/>
</dbReference>
<dbReference type="OrthoDB" id="340500at2759"/>
<dbReference type="GO" id="GO:0004527">
    <property type="term" value="F:exonuclease activity"/>
    <property type="evidence" value="ECO:0007669"/>
    <property type="project" value="UniProtKB-KW"/>
</dbReference>
<dbReference type="InterPro" id="IPR004088">
    <property type="entry name" value="KH_dom_type_1"/>
</dbReference>
<dbReference type="InterPro" id="IPR026699">
    <property type="entry name" value="Exosome_RNA_bind1/RRP40/RRP4"/>
</dbReference>
<evidence type="ECO:0000256" key="2">
    <source>
        <dbReference type="ARBA" id="ARBA00004604"/>
    </source>
</evidence>
<protein>
    <recommendedName>
        <fullName evidence="9">Ribosomal RNA-processing protein 40</fullName>
    </recommendedName>
</protein>
<keyword evidence="5" id="KW-0698">rRNA processing</keyword>
<keyword evidence="12" id="KW-0269">Exonuclease</keyword>
<comment type="subcellular location">
    <subcellularLocation>
        <location evidence="1">Cytoplasm</location>
    </subcellularLocation>
    <subcellularLocation>
        <location evidence="2">Nucleus</location>
        <location evidence="2">Nucleolus</location>
    </subcellularLocation>
</comment>
<evidence type="ECO:0000259" key="11">
    <source>
        <dbReference type="Pfam" id="PF18311"/>
    </source>
</evidence>
<dbReference type="CDD" id="cd05790">
    <property type="entry name" value="S1_Rrp40"/>
    <property type="match status" value="1"/>
</dbReference>
<keyword evidence="13" id="KW-1185">Reference proteome</keyword>
<dbReference type="PANTHER" id="PTHR21321:SF1">
    <property type="entry name" value="EXOSOME COMPLEX COMPONENT RRP40"/>
    <property type="match status" value="1"/>
</dbReference>
<gene>
    <name evidence="12" type="ORF">B0T11DRAFT_103053</name>
</gene>
<dbReference type="GO" id="GO:0005730">
    <property type="term" value="C:nucleolus"/>
    <property type="evidence" value="ECO:0007669"/>
    <property type="project" value="UniProtKB-SubCell"/>
</dbReference>
<evidence type="ECO:0000313" key="13">
    <source>
        <dbReference type="Proteomes" id="UP000813385"/>
    </source>
</evidence>
<dbReference type="Gene3D" id="2.40.50.140">
    <property type="entry name" value="Nucleic acid-binding proteins"/>
    <property type="match status" value="1"/>
</dbReference>
<dbReference type="Gene3D" id="2.40.50.100">
    <property type="match status" value="1"/>
</dbReference>
<keyword evidence="4" id="KW-0963">Cytoplasm</keyword>
<dbReference type="GO" id="GO:0034475">
    <property type="term" value="P:U4 snRNA 3'-end processing"/>
    <property type="evidence" value="ECO:0007669"/>
    <property type="project" value="TreeGrafter"/>
</dbReference>
<dbReference type="GO" id="GO:0071051">
    <property type="term" value="P:poly(A)-dependent snoRNA 3'-end processing"/>
    <property type="evidence" value="ECO:0007669"/>
    <property type="project" value="TreeGrafter"/>
</dbReference>
<proteinExistence type="inferred from homology"/>
<sequence>MAQDRHLVLPGDAIDPSIIPSTKNRLRLGPGVRHIPPSQIVPTVAGQLFTDARKNTIWVENKGGRYTPTAGDLVIGSVHRSAQEAFQVFLSDHTHPALLPHLSFELASKKNRPQLPAGSLVYARVAQADKHMDAELECVNASTGKSDGLGPLVDGMLFTVSLAMARRLLMPRAAEDGKVVVLDELGSLGAAFETAVGRNGRVWVNSESVKTTIAVGRALQETDEGNLTVEQQKKLVRKMIKDLS</sequence>
<dbReference type="Pfam" id="PF15985">
    <property type="entry name" value="KH_6"/>
    <property type="match status" value="1"/>
</dbReference>